<evidence type="ECO:0000256" key="1">
    <source>
        <dbReference type="SAM" id="Phobius"/>
    </source>
</evidence>
<organism evidence="2 3">
    <name type="scientific">Sphingomonas colocasiae</name>
    <dbReference type="NCBI Taxonomy" id="1848973"/>
    <lineage>
        <taxon>Bacteria</taxon>
        <taxon>Pseudomonadati</taxon>
        <taxon>Pseudomonadota</taxon>
        <taxon>Alphaproteobacteria</taxon>
        <taxon>Sphingomonadales</taxon>
        <taxon>Sphingomonadaceae</taxon>
        <taxon>Sphingomonas</taxon>
    </lineage>
</organism>
<dbReference type="RefSeq" id="WP_222991152.1">
    <property type="nucleotide sequence ID" value="NZ_JAINVV010000008.1"/>
</dbReference>
<keyword evidence="3" id="KW-1185">Reference proteome</keyword>
<evidence type="ECO:0000313" key="3">
    <source>
        <dbReference type="Proteomes" id="UP000706039"/>
    </source>
</evidence>
<sequence length="125" mass="13190">MDRSGLEGRDALFVMARVLIASVFVGLGLERIVVMLGGSVPFSPGAFGFSAFEAAAGIAIMIGWRVAVIAPLMAAFLLVDAVLSHPFWAVPAADFHDQWLHFLKNMSAIGGLLLLALLARARGPA</sequence>
<dbReference type="EMBL" id="JAINVV010000008">
    <property type="protein sequence ID" value="MBY8824057.1"/>
    <property type="molecule type" value="Genomic_DNA"/>
</dbReference>
<keyword evidence="1" id="KW-1133">Transmembrane helix</keyword>
<comment type="caution">
    <text evidence="2">The sequence shown here is derived from an EMBL/GenBank/DDBJ whole genome shotgun (WGS) entry which is preliminary data.</text>
</comment>
<feature type="transmembrane region" description="Helical" evidence="1">
    <location>
        <begin position="46"/>
        <end position="79"/>
    </location>
</feature>
<protein>
    <recommendedName>
        <fullName evidence="4">DoxX family protein</fullName>
    </recommendedName>
</protein>
<dbReference type="Proteomes" id="UP000706039">
    <property type="component" value="Unassembled WGS sequence"/>
</dbReference>
<keyword evidence="1" id="KW-0812">Transmembrane</keyword>
<evidence type="ECO:0008006" key="4">
    <source>
        <dbReference type="Google" id="ProtNLM"/>
    </source>
</evidence>
<reference evidence="2 3" key="1">
    <citation type="submission" date="2021-08" db="EMBL/GenBank/DDBJ databases">
        <authorList>
            <person name="Tuo L."/>
        </authorList>
    </citation>
    <scope>NUCLEOTIDE SEQUENCE [LARGE SCALE GENOMIC DNA]</scope>
    <source>
        <strain evidence="2 3">JCM 31229</strain>
    </source>
</reference>
<evidence type="ECO:0000313" key="2">
    <source>
        <dbReference type="EMBL" id="MBY8824057.1"/>
    </source>
</evidence>
<accession>A0ABS7PUJ0</accession>
<keyword evidence="1" id="KW-0472">Membrane</keyword>
<name>A0ABS7PUJ0_9SPHN</name>
<feature type="transmembrane region" description="Helical" evidence="1">
    <location>
        <begin position="99"/>
        <end position="119"/>
    </location>
</feature>
<feature type="transmembrane region" description="Helical" evidence="1">
    <location>
        <begin position="12"/>
        <end position="34"/>
    </location>
</feature>
<proteinExistence type="predicted"/>
<gene>
    <name evidence="2" type="ORF">K7G82_17260</name>
</gene>